<feature type="region of interest" description="Disordered" evidence="1">
    <location>
        <begin position="147"/>
        <end position="175"/>
    </location>
</feature>
<dbReference type="Pfam" id="PF14384">
    <property type="entry name" value="BrnA_antitoxin"/>
    <property type="match status" value="1"/>
</dbReference>
<dbReference type="InterPro" id="IPR025528">
    <property type="entry name" value="BrnA_antitoxin"/>
</dbReference>
<evidence type="ECO:0008006" key="4">
    <source>
        <dbReference type="Google" id="ProtNLM"/>
    </source>
</evidence>
<evidence type="ECO:0000313" key="2">
    <source>
        <dbReference type="EMBL" id="ARJ69818.1"/>
    </source>
</evidence>
<reference evidence="2 3" key="1">
    <citation type="submission" date="2017-03" db="EMBL/GenBank/DDBJ databases">
        <title>Genome sequence of Paracoccus contaminans isolated from a water microcosm.</title>
        <authorList>
            <person name="Aurass P."/>
            <person name="Karste S."/>
            <person name="Trost E."/>
            <person name="Glaeser S.P."/>
            <person name="Kaempfer P."/>
            <person name="Flieger A."/>
        </authorList>
    </citation>
    <scope>NUCLEOTIDE SEQUENCE [LARGE SCALE GENOMIC DNA]</scope>
    <source>
        <strain evidence="3">RKI 16-01929T\LMG 29738T\CCM 8701T\CIP 111112T</strain>
    </source>
</reference>
<feature type="compositionally biased region" description="Basic and acidic residues" evidence="1">
    <location>
        <begin position="156"/>
        <end position="175"/>
    </location>
</feature>
<dbReference type="EMBL" id="CP020612">
    <property type="protein sequence ID" value="ARJ69818.1"/>
    <property type="molecule type" value="Genomic_DNA"/>
</dbReference>
<evidence type="ECO:0000256" key="1">
    <source>
        <dbReference type="SAM" id="MobiDB-lite"/>
    </source>
</evidence>
<dbReference type="Proteomes" id="UP000193017">
    <property type="component" value="Chromosome"/>
</dbReference>
<keyword evidence="3" id="KW-1185">Reference proteome</keyword>
<evidence type="ECO:0000313" key="3">
    <source>
        <dbReference type="Proteomes" id="UP000193017"/>
    </source>
</evidence>
<protein>
    <recommendedName>
        <fullName evidence="4">BrnA antitoxin of type II toxin-antitoxin system</fullName>
    </recommendedName>
</protein>
<gene>
    <name evidence="2" type="ORF">B0A89_09490</name>
</gene>
<dbReference type="KEGG" id="pcon:B0A89_09490"/>
<accession>A0A1W6CY88</accession>
<dbReference type="AlphaFoldDB" id="A0A1W6CY88"/>
<dbReference type="RefSeq" id="WP_085377937.1">
    <property type="nucleotide sequence ID" value="NZ_CP020612.1"/>
</dbReference>
<dbReference type="OrthoDB" id="361944at2"/>
<sequence>MAQTGNPRGGAAAKAEAARRVNYHYMADVMRRLEWDLHQRILTEGRVPEAWHALARERGAGKKVRVTILVEEEVLRFFKSMGEGYGPRMNRVLAGFMHARLAGLLEGGETMDYLARRDREGLDGMKPGWGESQKMYEVLGHEGAELMSDEPGVPLGEEKASRRADKMAWLRGREE</sequence>
<name>A0A1W6CY88_9RHOB</name>
<proteinExistence type="predicted"/>
<organism evidence="2 3">
    <name type="scientific">Paracoccus contaminans</name>
    <dbReference type="NCBI Taxonomy" id="1945662"/>
    <lineage>
        <taxon>Bacteria</taxon>
        <taxon>Pseudomonadati</taxon>
        <taxon>Pseudomonadota</taxon>
        <taxon>Alphaproteobacteria</taxon>
        <taxon>Rhodobacterales</taxon>
        <taxon>Paracoccaceae</taxon>
        <taxon>Paracoccus</taxon>
    </lineage>
</organism>